<keyword evidence="3" id="KW-1133">Transmembrane helix</keyword>
<gene>
    <name evidence="6" type="ORF">NCTC11343_00387</name>
</gene>
<protein>
    <recommendedName>
        <fullName evidence="5">Translocation and assembly module TamB C-terminal domain-containing protein</fullName>
    </recommendedName>
</protein>
<dbReference type="EMBL" id="UAUU01000002">
    <property type="protein sequence ID" value="SPZ83868.1"/>
    <property type="molecule type" value="Genomic_DNA"/>
</dbReference>
<evidence type="ECO:0000259" key="5">
    <source>
        <dbReference type="Pfam" id="PF04357"/>
    </source>
</evidence>
<dbReference type="InterPro" id="IPR007452">
    <property type="entry name" value="TamB_C"/>
</dbReference>
<organism evidence="6 7">
    <name type="scientific">Sphingobacterium multivorum</name>
    <dbReference type="NCBI Taxonomy" id="28454"/>
    <lineage>
        <taxon>Bacteria</taxon>
        <taxon>Pseudomonadati</taxon>
        <taxon>Bacteroidota</taxon>
        <taxon>Sphingobacteriia</taxon>
        <taxon>Sphingobacteriales</taxon>
        <taxon>Sphingobacteriaceae</taxon>
        <taxon>Sphingobacterium</taxon>
    </lineage>
</organism>
<accession>A0A2X2IP82</accession>
<reference evidence="6 7" key="1">
    <citation type="submission" date="2018-06" db="EMBL/GenBank/DDBJ databases">
        <authorList>
            <consortium name="Pathogen Informatics"/>
            <person name="Doyle S."/>
        </authorList>
    </citation>
    <scope>NUCLEOTIDE SEQUENCE [LARGE SCALE GENOMIC DNA]</scope>
    <source>
        <strain evidence="6 7">NCTC11343</strain>
    </source>
</reference>
<evidence type="ECO:0000313" key="6">
    <source>
        <dbReference type="EMBL" id="SPZ83868.1"/>
    </source>
</evidence>
<evidence type="ECO:0000256" key="2">
    <source>
        <dbReference type="ARBA" id="ARBA00022692"/>
    </source>
</evidence>
<dbReference type="Proteomes" id="UP000251241">
    <property type="component" value="Unassembled WGS sequence"/>
</dbReference>
<evidence type="ECO:0000313" key="7">
    <source>
        <dbReference type="Proteomes" id="UP000251241"/>
    </source>
</evidence>
<evidence type="ECO:0000256" key="4">
    <source>
        <dbReference type="ARBA" id="ARBA00023136"/>
    </source>
</evidence>
<name>A0A2X2IP82_SPHMU</name>
<evidence type="ECO:0000256" key="3">
    <source>
        <dbReference type="ARBA" id="ARBA00022989"/>
    </source>
</evidence>
<dbReference type="RefSeq" id="WP_112373663.1">
    <property type="nucleotide sequence ID" value="NZ_UAUU01000002.1"/>
</dbReference>
<evidence type="ECO:0000256" key="1">
    <source>
        <dbReference type="ARBA" id="ARBA00004167"/>
    </source>
</evidence>
<feature type="domain" description="Translocation and assembly module TamB C-terminal" evidence="5">
    <location>
        <begin position="33"/>
        <end position="87"/>
    </location>
</feature>
<proteinExistence type="predicted"/>
<keyword evidence="4" id="KW-0472">Membrane</keyword>
<dbReference type="AlphaFoldDB" id="A0A2X2IP82"/>
<sequence length="91" mass="10216">MLRWLSITSKHPTDFLTKLRLPITEFFLTGLKVYDPKNNIATIDGVVDLNKLSDPDIDVTAETKNFLVLNTTIKDNNVYYGTAYASGTFSV</sequence>
<keyword evidence="2" id="KW-0812">Transmembrane</keyword>
<dbReference type="Pfam" id="PF04357">
    <property type="entry name" value="TamB"/>
    <property type="match status" value="1"/>
</dbReference>
<comment type="subcellular location">
    <subcellularLocation>
        <location evidence="1">Membrane</location>
        <topology evidence="1">Single-pass membrane protein</topology>
    </subcellularLocation>
</comment>